<dbReference type="GO" id="GO:0006353">
    <property type="term" value="P:DNA-templated transcription termination"/>
    <property type="evidence" value="ECO:0007669"/>
    <property type="project" value="UniProtKB-KW"/>
</dbReference>
<dbReference type="InterPro" id="IPR048289">
    <property type="entry name" value="RRM2_NsCP33-like"/>
</dbReference>
<dbReference type="InterPro" id="IPR012677">
    <property type="entry name" value="Nucleotide-bd_a/b_plait_sf"/>
</dbReference>
<feature type="domain" description="RRM" evidence="6">
    <location>
        <begin position="73"/>
        <end position="141"/>
    </location>
</feature>
<dbReference type="PaxDb" id="2711-XP_006492921.1"/>
<evidence type="ECO:0000256" key="3">
    <source>
        <dbReference type="ARBA" id="ARBA00022884"/>
    </source>
</evidence>
<keyword evidence="4" id="KW-0809">Transit peptide</keyword>
<dbReference type="Pfam" id="PF02536">
    <property type="entry name" value="mTERF"/>
    <property type="match status" value="2"/>
</dbReference>
<keyword evidence="2" id="KW-0806">Transcription termination</keyword>
<dbReference type="FunFam" id="1.25.70.10:FF:000014">
    <property type="entry name" value="Transcription termination factor MTEF18, mitochondrial"/>
    <property type="match status" value="1"/>
</dbReference>
<comment type="similarity">
    <text evidence="1">Belongs to the mTERF family.</text>
</comment>
<accession>A0A067EGX6</accession>
<dbReference type="AlphaFoldDB" id="A0A067EGX6"/>
<dbReference type="InterPro" id="IPR035979">
    <property type="entry name" value="RBD_domain_sf"/>
</dbReference>
<evidence type="ECO:0000256" key="5">
    <source>
        <dbReference type="PROSITE-ProRule" id="PRU00176"/>
    </source>
</evidence>
<reference evidence="7 8" key="1">
    <citation type="submission" date="2014-04" db="EMBL/GenBank/DDBJ databases">
        <authorList>
            <consortium name="International Citrus Genome Consortium"/>
            <person name="Gmitter F."/>
            <person name="Chen C."/>
            <person name="Farmerie W."/>
            <person name="Harkins T."/>
            <person name="Desany B."/>
            <person name="Mohiuddin M."/>
            <person name="Kodira C."/>
            <person name="Borodovsky M."/>
            <person name="Lomsadze A."/>
            <person name="Burns P."/>
            <person name="Jenkins J."/>
            <person name="Prochnik S."/>
            <person name="Shu S."/>
            <person name="Chapman J."/>
            <person name="Pitluck S."/>
            <person name="Schmutz J."/>
            <person name="Rokhsar D."/>
        </authorList>
    </citation>
    <scope>NUCLEOTIDE SEQUENCE</scope>
</reference>
<keyword evidence="3 5" id="KW-0694">RNA-binding</keyword>
<keyword evidence="8" id="KW-1185">Reference proteome</keyword>
<dbReference type="PANTHER" id="PTHR48027">
    <property type="entry name" value="HETEROGENEOUS NUCLEAR RIBONUCLEOPROTEIN 87F-RELATED"/>
    <property type="match status" value="1"/>
</dbReference>
<dbReference type="GO" id="GO:0009658">
    <property type="term" value="P:chloroplast organization"/>
    <property type="evidence" value="ECO:0000318"/>
    <property type="project" value="GO_Central"/>
</dbReference>
<evidence type="ECO:0000256" key="2">
    <source>
        <dbReference type="ARBA" id="ARBA00022472"/>
    </source>
</evidence>
<proteinExistence type="inferred from homology"/>
<keyword evidence="2" id="KW-0804">Transcription</keyword>
<evidence type="ECO:0000256" key="4">
    <source>
        <dbReference type="ARBA" id="ARBA00022946"/>
    </source>
</evidence>
<dbReference type="Gene3D" id="1.25.70.10">
    <property type="entry name" value="Transcription termination factor 3, mitochondrial"/>
    <property type="match status" value="1"/>
</dbReference>
<dbReference type="InterPro" id="IPR000504">
    <property type="entry name" value="RRM_dom"/>
</dbReference>
<keyword evidence="2" id="KW-0805">Transcription regulation</keyword>
<sequence length="901" mass="101856">MEDVKKRKMEDDNILINGQDFNSSSSSSQDHLRSLLDPLSKSQLVDLLSRLGSQYPSIAEEIKSVASADPVHRKLFVRGLAWNTTSETLCAAFRVHGEIEEGAVIYDKATGKSRGYGFITYKHMESTQSALRAPSKLIDGRLAVCNLACEGLSGVSAVPDLAQRKLYIGGLSPEVTTEVLLNFFGRHGEIEEGSVAYDKDTNESRGFGFVTYKTVEAAKKAVDDPHKTLGGRTIIVKLADTHKGKPPQTQLPAAVVPVPLPLGAGYPQAGKAHANTPPVGYSYPQNVPPYPTSSYTSPNTAPVPYPTQPPISYPPIPLKKDPIGPIGHPATAPKRRIASILGRVSSNFVENPKKSLKIAFLPTGSFYFAQTPRLFSKSLPFSNENVSKSPFVRKEAQAAMLEYLHLTRNLPFMDAEHMSKNSPHFVEKLIERFENQLDVQRLIARFLRYHPINEFEPFFESLGLKPCEYSPFLPLNLMFLSDDELLLENYHVLCNYGVARNKIGKILKEAREVFQFDVGVFQSKLHAYEMLGLSQSFISKVIVCSPYLLIGDVNTEFVEVLQILKSMEIESCWIEEHLLEQETFNWSMMLRFLRLFRNLGCSDEQLGGLIRQHPGLLFEGSGSIALTMIGLLLKFGSTRNELCSIFLQFPQIEVRKFLLNLNQCLLFLFEIKMKVDEIGKILRCHFLLVGSCTLKKTNTILAYLNVGKKRLCEYIQENPLELKKLALGSRVGRLPAEKERSQLLRTKFLLDVGYVENSNEMAKALKHFRGRGAELQERFDCLVNAGLDRKDVCEMIRVSPQILNMKKDVIKSKIDFLVNYLGYPLSFLVSFPSYFNYTEERIKLRFLMYNWLKDEGWIDGRLASSTLIAYSNKTFMQQFVNRHPKGPEVWQTFKKQIYSEE</sequence>
<dbReference type="SMART" id="SM00733">
    <property type="entry name" value="Mterf"/>
    <property type="match status" value="4"/>
</dbReference>
<dbReference type="InterPro" id="IPR003690">
    <property type="entry name" value="MTERF"/>
</dbReference>
<dbReference type="Proteomes" id="UP000027120">
    <property type="component" value="Unassembled WGS sequence"/>
</dbReference>
<dbReference type="GO" id="GO:0009507">
    <property type="term" value="C:chloroplast"/>
    <property type="evidence" value="ECO:0000318"/>
    <property type="project" value="GO_Central"/>
</dbReference>
<dbReference type="GO" id="GO:0003723">
    <property type="term" value="F:RNA binding"/>
    <property type="evidence" value="ECO:0007669"/>
    <property type="project" value="UniProtKB-UniRule"/>
</dbReference>
<dbReference type="FunFam" id="1.25.70.10:FF:000019">
    <property type="entry name" value="mTERF family protein"/>
    <property type="match status" value="1"/>
</dbReference>
<evidence type="ECO:0000313" key="7">
    <source>
        <dbReference type="EMBL" id="KDO50156.1"/>
    </source>
</evidence>
<dbReference type="EMBL" id="KK785089">
    <property type="protein sequence ID" value="KDO50156.1"/>
    <property type="molecule type" value="Genomic_DNA"/>
</dbReference>
<feature type="domain" description="RRM" evidence="6">
    <location>
        <begin position="164"/>
        <end position="241"/>
    </location>
</feature>
<dbReference type="InterPro" id="IPR052462">
    <property type="entry name" value="SLIRP/GR-RBP-like"/>
</dbReference>
<dbReference type="Pfam" id="PF00076">
    <property type="entry name" value="RRM_1"/>
    <property type="match status" value="2"/>
</dbReference>
<dbReference type="PROSITE" id="PS50102">
    <property type="entry name" value="RRM"/>
    <property type="match status" value="2"/>
</dbReference>
<protein>
    <recommendedName>
        <fullName evidence="6">RRM domain-containing protein</fullName>
    </recommendedName>
</protein>
<evidence type="ECO:0000313" key="8">
    <source>
        <dbReference type="Proteomes" id="UP000027120"/>
    </source>
</evidence>
<dbReference type="CDD" id="cd21608">
    <property type="entry name" value="RRM2_NsCP33_like"/>
    <property type="match status" value="1"/>
</dbReference>
<evidence type="ECO:0000256" key="1">
    <source>
        <dbReference type="ARBA" id="ARBA00007692"/>
    </source>
</evidence>
<dbReference type="Gene3D" id="3.30.70.330">
    <property type="match status" value="2"/>
</dbReference>
<dbReference type="InterPro" id="IPR038538">
    <property type="entry name" value="MTERF_sf"/>
</dbReference>
<dbReference type="SUPFAM" id="SSF54928">
    <property type="entry name" value="RNA-binding domain, RBD"/>
    <property type="match status" value="2"/>
</dbReference>
<evidence type="ECO:0000259" key="6">
    <source>
        <dbReference type="PROSITE" id="PS50102"/>
    </source>
</evidence>
<organism evidence="7 8">
    <name type="scientific">Citrus sinensis</name>
    <name type="common">Sweet orange</name>
    <name type="synonym">Citrus aurantium var. sinensis</name>
    <dbReference type="NCBI Taxonomy" id="2711"/>
    <lineage>
        <taxon>Eukaryota</taxon>
        <taxon>Viridiplantae</taxon>
        <taxon>Streptophyta</taxon>
        <taxon>Embryophyta</taxon>
        <taxon>Tracheophyta</taxon>
        <taxon>Spermatophyta</taxon>
        <taxon>Magnoliopsida</taxon>
        <taxon>eudicotyledons</taxon>
        <taxon>Gunneridae</taxon>
        <taxon>Pentapetalae</taxon>
        <taxon>rosids</taxon>
        <taxon>malvids</taxon>
        <taxon>Sapindales</taxon>
        <taxon>Rutaceae</taxon>
        <taxon>Aurantioideae</taxon>
        <taxon>Citrus</taxon>
    </lineage>
</organism>
<name>A0A067EGX6_CITSI</name>
<gene>
    <name evidence="7" type="ORF">CISIN_1g045707mg</name>
</gene>
<dbReference type="SMART" id="SM00360">
    <property type="entry name" value="RRM"/>
    <property type="match status" value="2"/>
</dbReference>
<dbReference type="FunFam" id="3.30.70.330:FF:000595">
    <property type="entry name" value="UBP1-associated protein 2C-like"/>
    <property type="match status" value="1"/>
</dbReference>